<dbReference type="GO" id="GO:0006935">
    <property type="term" value="P:chemotaxis"/>
    <property type="evidence" value="ECO:0007669"/>
    <property type="project" value="UniProtKB-KW"/>
</dbReference>
<keyword evidence="4" id="KW-1003">Cell membrane</keyword>
<evidence type="ECO:0000259" key="15">
    <source>
        <dbReference type="Pfam" id="PF20560"/>
    </source>
</evidence>
<evidence type="ECO:0000256" key="10">
    <source>
        <dbReference type="ARBA" id="ARBA00022989"/>
    </source>
</evidence>
<dbReference type="InterPro" id="IPR047055">
    <property type="entry name" value="MotA-like"/>
</dbReference>
<feature type="transmembrane region" description="Helical" evidence="13">
    <location>
        <begin position="7"/>
        <end position="30"/>
    </location>
</feature>
<dbReference type="PROSITE" id="PS01307">
    <property type="entry name" value="MOTA"/>
    <property type="match status" value="1"/>
</dbReference>
<reference evidence="16 17" key="1">
    <citation type="submission" date="2017-04" db="EMBL/GenBank/DDBJ databases">
        <title>Unexpected and diverse lifestyles within the genus Limnohabitans.</title>
        <authorList>
            <person name="Kasalicky V."/>
            <person name="Mehrshad M."/>
            <person name="Andrei S.-A."/>
            <person name="Salcher M."/>
            <person name="Kratochvilova H."/>
            <person name="Simek K."/>
            <person name="Ghai R."/>
        </authorList>
    </citation>
    <scope>NUCLEOTIDE SEQUENCE [LARGE SCALE GENOMIC DNA]</scope>
    <source>
        <strain evidence="16 17">MWH-C5</strain>
    </source>
</reference>
<dbReference type="InterPro" id="IPR046786">
    <property type="entry name" value="MotA_N"/>
</dbReference>
<evidence type="ECO:0000313" key="16">
    <source>
        <dbReference type="EMBL" id="PUE59802.1"/>
    </source>
</evidence>
<evidence type="ECO:0000256" key="7">
    <source>
        <dbReference type="ARBA" id="ARBA00022692"/>
    </source>
</evidence>
<keyword evidence="12 13" id="KW-0472">Membrane</keyword>
<evidence type="ECO:0000256" key="5">
    <source>
        <dbReference type="ARBA" id="ARBA00022500"/>
    </source>
</evidence>
<feature type="transmembrane region" description="Helical" evidence="13">
    <location>
        <begin position="168"/>
        <end position="189"/>
    </location>
</feature>
<dbReference type="RefSeq" id="WP_108359724.1">
    <property type="nucleotide sequence ID" value="NZ_NESP01000001.1"/>
</dbReference>
<evidence type="ECO:0000256" key="4">
    <source>
        <dbReference type="ARBA" id="ARBA00022475"/>
    </source>
</evidence>
<dbReference type="NCBIfam" id="TIGR03818">
    <property type="entry name" value="MotA1"/>
    <property type="match status" value="1"/>
</dbReference>
<comment type="similarity">
    <text evidence="2">Belongs to the MotA family.</text>
</comment>
<evidence type="ECO:0000256" key="1">
    <source>
        <dbReference type="ARBA" id="ARBA00004429"/>
    </source>
</evidence>
<evidence type="ECO:0000256" key="12">
    <source>
        <dbReference type="ARBA" id="ARBA00023136"/>
    </source>
</evidence>
<dbReference type="PANTHER" id="PTHR30433">
    <property type="entry name" value="CHEMOTAXIS PROTEIN MOTA"/>
    <property type="match status" value="1"/>
</dbReference>
<dbReference type="GO" id="GO:1902600">
    <property type="term" value="P:proton transmembrane transport"/>
    <property type="evidence" value="ECO:0007669"/>
    <property type="project" value="UniProtKB-KW"/>
</dbReference>
<evidence type="ECO:0000256" key="9">
    <source>
        <dbReference type="ARBA" id="ARBA00022781"/>
    </source>
</evidence>
<keyword evidence="10 13" id="KW-1133">Transmembrane helix</keyword>
<evidence type="ECO:0000256" key="11">
    <source>
        <dbReference type="ARBA" id="ARBA00023065"/>
    </source>
</evidence>
<accession>A0A315EV17</accession>
<dbReference type="EMBL" id="NESP01000001">
    <property type="protein sequence ID" value="PUE59802.1"/>
    <property type="molecule type" value="Genomic_DNA"/>
</dbReference>
<keyword evidence="8" id="KW-0283">Flagellar rotation</keyword>
<feature type="domain" description="MotA/TolQ/ExbB proton channel" evidence="14">
    <location>
        <begin position="142"/>
        <end position="237"/>
    </location>
</feature>
<gene>
    <name evidence="16" type="ORF">B9Z44_09580</name>
</gene>
<evidence type="ECO:0000256" key="8">
    <source>
        <dbReference type="ARBA" id="ARBA00022779"/>
    </source>
</evidence>
<keyword evidence="16" id="KW-0969">Cilium</keyword>
<evidence type="ECO:0000313" key="17">
    <source>
        <dbReference type="Proteomes" id="UP000251341"/>
    </source>
</evidence>
<dbReference type="Proteomes" id="UP000251341">
    <property type="component" value="Unassembled WGS sequence"/>
</dbReference>
<evidence type="ECO:0000256" key="13">
    <source>
        <dbReference type="SAM" id="Phobius"/>
    </source>
</evidence>
<sequence>MSAIIGLVVLFICVFGGFVIAGGSLAPIIKATPFEMFIIGGAGVGGMITGNSGAIFKGAWGGMGRVIKGPKYHKEDYIGIIAVISKLMKTLKAEGAVAMESHVENPEASAIFGECPKMLHDHGLVGLICDTIRLMVVSSGTLSPYAVEDVMTTSIKHHHHSEMQNADAIATLAGALPALGIVACVLGVVKTMGAIDQPPPVLGALIGGALVGTFLGVFLAYGIFEPFGSRLKQIIDEDGEALKVAQQVIIGNMHGYPVPLIIEAARVCINHHAQPTFGELFDALRK</sequence>
<evidence type="ECO:0000259" key="14">
    <source>
        <dbReference type="Pfam" id="PF01618"/>
    </source>
</evidence>
<keyword evidence="9" id="KW-0375">Hydrogen ion transport</keyword>
<dbReference type="Pfam" id="PF01618">
    <property type="entry name" value="MotA_ExbB"/>
    <property type="match status" value="1"/>
</dbReference>
<dbReference type="PANTHER" id="PTHR30433:SF4">
    <property type="entry name" value="MOTILITY PROTEIN A"/>
    <property type="match status" value="1"/>
</dbReference>
<dbReference type="InterPro" id="IPR000540">
    <property type="entry name" value="Flag_MotA_CS"/>
</dbReference>
<protein>
    <submittedName>
        <fullName evidence="16">Flagellar motor stator protein MotA</fullName>
    </submittedName>
</protein>
<keyword evidence="16" id="KW-0966">Cell projection</keyword>
<feature type="transmembrane region" description="Helical" evidence="13">
    <location>
        <begin position="201"/>
        <end position="224"/>
    </location>
</feature>
<comment type="subcellular location">
    <subcellularLocation>
        <location evidence="1">Cell inner membrane</location>
        <topology evidence="1">Multi-pass membrane protein</topology>
    </subcellularLocation>
</comment>
<dbReference type="AlphaFoldDB" id="A0A315EV17"/>
<dbReference type="InterPro" id="IPR022522">
    <property type="entry name" value="Flagellar_motor_stator_MotA"/>
</dbReference>
<feature type="domain" description="Motility protein A N-terminal" evidence="15">
    <location>
        <begin position="4"/>
        <end position="95"/>
    </location>
</feature>
<keyword evidence="3" id="KW-0813">Transport</keyword>
<keyword evidence="16" id="KW-0282">Flagellum</keyword>
<name>A0A315EV17_9BURK</name>
<organism evidence="16 17">
    <name type="scientific">Limnohabitans curvus</name>
    <dbReference type="NCBI Taxonomy" id="323423"/>
    <lineage>
        <taxon>Bacteria</taxon>
        <taxon>Pseudomonadati</taxon>
        <taxon>Pseudomonadota</taxon>
        <taxon>Betaproteobacteria</taxon>
        <taxon>Burkholderiales</taxon>
        <taxon>Comamonadaceae</taxon>
        <taxon>Limnohabitans</taxon>
    </lineage>
</organism>
<dbReference type="InterPro" id="IPR002898">
    <property type="entry name" value="MotA_ExbB_proton_chnl"/>
</dbReference>
<dbReference type="Pfam" id="PF20560">
    <property type="entry name" value="MotA_N"/>
    <property type="match status" value="1"/>
</dbReference>
<evidence type="ECO:0000256" key="2">
    <source>
        <dbReference type="ARBA" id="ARBA00008038"/>
    </source>
</evidence>
<keyword evidence="11" id="KW-0406">Ion transport</keyword>
<feature type="transmembrane region" description="Helical" evidence="13">
    <location>
        <begin position="36"/>
        <end position="56"/>
    </location>
</feature>
<proteinExistence type="inferred from homology"/>
<evidence type="ECO:0000256" key="3">
    <source>
        <dbReference type="ARBA" id="ARBA00022448"/>
    </source>
</evidence>
<dbReference type="GO" id="GO:0005886">
    <property type="term" value="C:plasma membrane"/>
    <property type="evidence" value="ECO:0007669"/>
    <property type="project" value="UniProtKB-SubCell"/>
</dbReference>
<dbReference type="GO" id="GO:0071978">
    <property type="term" value="P:bacterial-type flagellum-dependent swarming motility"/>
    <property type="evidence" value="ECO:0007669"/>
    <property type="project" value="InterPro"/>
</dbReference>
<comment type="caution">
    <text evidence="16">The sequence shown here is derived from an EMBL/GenBank/DDBJ whole genome shotgun (WGS) entry which is preliminary data.</text>
</comment>
<keyword evidence="6" id="KW-0997">Cell inner membrane</keyword>
<keyword evidence="5" id="KW-0145">Chemotaxis</keyword>
<keyword evidence="17" id="KW-1185">Reference proteome</keyword>
<keyword evidence="7 13" id="KW-0812">Transmembrane</keyword>
<evidence type="ECO:0000256" key="6">
    <source>
        <dbReference type="ARBA" id="ARBA00022519"/>
    </source>
</evidence>